<keyword evidence="4" id="KW-1185">Reference proteome</keyword>
<dbReference type="GO" id="GO:0020037">
    <property type="term" value="F:heme binding"/>
    <property type="evidence" value="ECO:0007669"/>
    <property type="project" value="InterPro"/>
</dbReference>
<keyword evidence="1" id="KW-0175">Coiled coil</keyword>
<name>A0A1Y2F652_9BASI</name>
<feature type="coiled-coil region" evidence="1">
    <location>
        <begin position="213"/>
        <end position="241"/>
    </location>
</feature>
<evidence type="ECO:0000313" key="3">
    <source>
        <dbReference type="EMBL" id="ORY79343.1"/>
    </source>
</evidence>
<reference evidence="3 4" key="1">
    <citation type="submission" date="2016-07" db="EMBL/GenBank/DDBJ databases">
        <title>Pervasive Adenine N6-methylation of Active Genes in Fungi.</title>
        <authorList>
            <consortium name="DOE Joint Genome Institute"/>
            <person name="Mondo S.J."/>
            <person name="Dannebaum R.O."/>
            <person name="Kuo R.C."/>
            <person name="Labutti K."/>
            <person name="Haridas S."/>
            <person name="Kuo A."/>
            <person name="Salamov A."/>
            <person name="Ahrendt S.R."/>
            <person name="Lipzen A."/>
            <person name="Sullivan W."/>
            <person name="Andreopoulos W.B."/>
            <person name="Clum A."/>
            <person name="Lindquist E."/>
            <person name="Daum C."/>
            <person name="Ramamoorthy G.K."/>
            <person name="Gryganskyi A."/>
            <person name="Culley D."/>
            <person name="Magnuson J.K."/>
            <person name="James T.Y."/>
            <person name="O'Malley M.A."/>
            <person name="Stajich J.E."/>
            <person name="Spatafora J.W."/>
            <person name="Visel A."/>
            <person name="Grigoriev I.V."/>
        </authorList>
    </citation>
    <scope>NUCLEOTIDE SEQUENCE [LARGE SCALE GENOMIC DNA]</scope>
    <source>
        <strain evidence="3 4">62-1032</strain>
    </source>
</reference>
<gene>
    <name evidence="3" type="ORF">BCR35DRAFT_97758</name>
</gene>
<dbReference type="AlphaFoldDB" id="A0A1Y2F652"/>
<feature type="domain" description="Globin-sensor" evidence="2">
    <location>
        <begin position="14"/>
        <end position="207"/>
    </location>
</feature>
<dbReference type="OrthoDB" id="10027058at2759"/>
<accession>A0A1Y2F652</accession>
<dbReference type="InterPro" id="IPR044398">
    <property type="entry name" value="Globin-sensor_dom"/>
</dbReference>
<evidence type="ECO:0000256" key="1">
    <source>
        <dbReference type="SAM" id="Coils"/>
    </source>
</evidence>
<dbReference type="EMBL" id="MCGR01000027">
    <property type="protein sequence ID" value="ORY79343.1"/>
    <property type="molecule type" value="Genomic_DNA"/>
</dbReference>
<dbReference type="GO" id="GO:0019825">
    <property type="term" value="F:oxygen binding"/>
    <property type="evidence" value="ECO:0007669"/>
    <property type="project" value="InterPro"/>
</dbReference>
<organism evidence="3 4">
    <name type="scientific">Leucosporidium creatinivorum</name>
    <dbReference type="NCBI Taxonomy" id="106004"/>
    <lineage>
        <taxon>Eukaryota</taxon>
        <taxon>Fungi</taxon>
        <taxon>Dikarya</taxon>
        <taxon>Basidiomycota</taxon>
        <taxon>Pucciniomycotina</taxon>
        <taxon>Microbotryomycetes</taxon>
        <taxon>Leucosporidiales</taxon>
        <taxon>Leucosporidium</taxon>
    </lineage>
</organism>
<dbReference type="PANTHER" id="PTHR42071">
    <property type="entry name" value="PROTOGLOBIN DOMAIN-CONTAINING PROTEIN"/>
    <property type="match status" value="1"/>
</dbReference>
<dbReference type="InParanoid" id="A0A1Y2F652"/>
<evidence type="ECO:0000259" key="2">
    <source>
        <dbReference type="Pfam" id="PF11563"/>
    </source>
</evidence>
<dbReference type="Pfam" id="PF11563">
    <property type="entry name" value="Protoglobin"/>
    <property type="match status" value="1"/>
</dbReference>
<evidence type="ECO:0000313" key="4">
    <source>
        <dbReference type="Proteomes" id="UP000193467"/>
    </source>
</evidence>
<dbReference type="Proteomes" id="UP000193467">
    <property type="component" value="Unassembled WGS sequence"/>
</dbReference>
<proteinExistence type="predicted"/>
<sequence length="255" mass="29353">MIPIDRARLSELAYRVDFDRQFIEFTKEDASTLNAAAPLLLPIITDIVEGLYEHLFEWSYTKEPFTHRNTGFEGDLKSIDDLSLDDPQMLLRKKMMTMWTAKILTSDYEDPKTFEYMDKVGVMHTGVRSFGRQPGFAHRENKEPLFIDLQALSLTLGWVTDVVLTIVMSFPRTTLSTSKKMAVLRAFNKVVWIQQDLFARHYTRTDEEAAVNLARINAEKASEQEKERIAKEEEEEAVEDKLAQLAVKDLPDVSL</sequence>
<protein>
    <submittedName>
        <fullName evidence="3">Protoglobin-domain-containing protein</fullName>
    </submittedName>
</protein>
<dbReference type="Gene3D" id="1.10.490.10">
    <property type="entry name" value="Globins"/>
    <property type="match status" value="1"/>
</dbReference>
<dbReference type="PANTHER" id="PTHR42071:SF1">
    <property type="entry name" value="GLOBIN-SENSOR DOMAIN-CONTAINING PROTEIN"/>
    <property type="match status" value="1"/>
</dbReference>
<comment type="caution">
    <text evidence="3">The sequence shown here is derived from an EMBL/GenBank/DDBJ whole genome shotgun (WGS) entry which is preliminary data.</text>
</comment>
<dbReference type="InterPro" id="IPR012292">
    <property type="entry name" value="Globin/Proto"/>
</dbReference>